<gene>
    <name evidence="1" type="ORF">Poly51_22960</name>
</gene>
<dbReference type="Proteomes" id="UP000318288">
    <property type="component" value="Unassembled WGS sequence"/>
</dbReference>
<accession>A0A5C6F8E0</accession>
<reference evidence="1 2" key="1">
    <citation type="submission" date="2019-02" db="EMBL/GenBank/DDBJ databases">
        <title>Deep-cultivation of Planctomycetes and their phenomic and genomic characterization uncovers novel biology.</title>
        <authorList>
            <person name="Wiegand S."/>
            <person name="Jogler M."/>
            <person name="Boedeker C."/>
            <person name="Pinto D."/>
            <person name="Vollmers J."/>
            <person name="Rivas-Marin E."/>
            <person name="Kohn T."/>
            <person name="Peeters S.H."/>
            <person name="Heuer A."/>
            <person name="Rast P."/>
            <person name="Oberbeckmann S."/>
            <person name="Bunk B."/>
            <person name="Jeske O."/>
            <person name="Meyerdierks A."/>
            <person name="Storesund J.E."/>
            <person name="Kallscheuer N."/>
            <person name="Luecker S."/>
            <person name="Lage O.M."/>
            <person name="Pohl T."/>
            <person name="Merkel B.J."/>
            <person name="Hornburger P."/>
            <person name="Mueller R.-W."/>
            <person name="Bruemmer F."/>
            <person name="Labrenz M."/>
            <person name="Spormann A.M."/>
            <person name="Op Den Camp H."/>
            <person name="Overmann J."/>
            <person name="Amann R."/>
            <person name="Jetten M.S.M."/>
            <person name="Mascher T."/>
            <person name="Medema M.H."/>
            <person name="Devos D.P."/>
            <person name="Kaster A.-K."/>
            <person name="Ovreas L."/>
            <person name="Rohde M."/>
            <person name="Galperin M.Y."/>
            <person name="Jogler C."/>
        </authorList>
    </citation>
    <scope>NUCLEOTIDE SEQUENCE [LARGE SCALE GENOMIC DNA]</scope>
    <source>
        <strain evidence="1 2">Poly51</strain>
    </source>
</reference>
<evidence type="ECO:0000313" key="1">
    <source>
        <dbReference type="EMBL" id="TWU56386.1"/>
    </source>
</evidence>
<dbReference type="RefSeq" id="WP_146457407.1">
    <property type="nucleotide sequence ID" value="NZ_SJPW01000003.1"/>
</dbReference>
<protein>
    <submittedName>
        <fullName evidence="1">Uncharacterized protein</fullName>
    </submittedName>
</protein>
<dbReference type="AlphaFoldDB" id="A0A5C6F8E0"/>
<sequence>MMWLLMIPFAWVFVSFLLARISGWSRLVKPYSAGEVSDGAFVADESARFRTATLGAIQYHSCVTFGINDTSLRMSMPFLFRLGHPPLVIPWDQIHRVEADNRLYSHRVKVSIGKPTLIRAALPGWVRYRMPMDIRP</sequence>
<dbReference type="EMBL" id="SJPW01000003">
    <property type="protein sequence ID" value="TWU56386.1"/>
    <property type="molecule type" value="Genomic_DNA"/>
</dbReference>
<evidence type="ECO:0000313" key="2">
    <source>
        <dbReference type="Proteomes" id="UP000318288"/>
    </source>
</evidence>
<organism evidence="1 2">
    <name type="scientific">Rubripirellula tenax</name>
    <dbReference type="NCBI Taxonomy" id="2528015"/>
    <lineage>
        <taxon>Bacteria</taxon>
        <taxon>Pseudomonadati</taxon>
        <taxon>Planctomycetota</taxon>
        <taxon>Planctomycetia</taxon>
        <taxon>Pirellulales</taxon>
        <taxon>Pirellulaceae</taxon>
        <taxon>Rubripirellula</taxon>
    </lineage>
</organism>
<proteinExistence type="predicted"/>
<dbReference type="OrthoDB" id="7678662at2"/>
<name>A0A5C6F8E0_9BACT</name>
<comment type="caution">
    <text evidence="1">The sequence shown here is derived from an EMBL/GenBank/DDBJ whole genome shotgun (WGS) entry which is preliminary data.</text>
</comment>
<keyword evidence="2" id="KW-1185">Reference proteome</keyword>